<proteinExistence type="predicted"/>
<evidence type="ECO:0000313" key="5">
    <source>
        <dbReference type="Proteomes" id="UP001589748"/>
    </source>
</evidence>
<dbReference type="RefSeq" id="WP_380135262.1">
    <property type="nucleotide sequence ID" value="NZ_JBHLUI010000003.1"/>
</dbReference>
<keyword evidence="2" id="KW-1133">Transmembrane helix</keyword>
<dbReference type="PROSITE" id="PS51318">
    <property type="entry name" value="TAT"/>
    <property type="match status" value="1"/>
</dbReference>
<feature type="transmembrane region" description="Helical" evidence="2">
    <location>
        <begin position="519"/>
        <end position="538"/>
    </location>
</feature>
<feature type="transmembrane region" description="Helical" evidence="2">
    <location>
        <begin position="99"/>
        <end position="120"/>
    </location>
</feature>
<dbReference type="Gene3D" id="3.30.70.270">
    <property type="match status" value="2"/>
</dbReference>
<dbReference type="SMART" id="SM00267">
    <property type="entry name" value="GGDEF"/>
    <property type="match status" value="2"/>
</dbReference>
<dbReference type="CDD" id="cd01949">
    <property type="entry name" value="GGDEF"/>
    <property type="match status" value="2"/>
</dbReference>
<feature type="transmembrane region" description="Helical" evidence="2">
    <location>
        <begin position="702"/>
        <end position="721"/>
    </location>
</feature>
<dbReference type="InterPro" id="IPR050469">
    <property type="entry name" value="Diguanylate_Cyclase"/>
</dbReference>
<evidence type="ECO:0000256" key="2">
    <source>
        <dbReference type="SAM" id="Phobius"/>
    </source>
</evidence>
<keyword evidence="5" id="KW-1185">Reference proteome</keyword>
<dbReference type="InterPro" id="IPR043128">
    <property type="entry name" value="Rev_trsase/Diguanyl_cyclase"/>
</dbReference>
<gene>
    <name evidence="4" type="ORF">ACFFVI_08675</name>
</gene>
<dbReference type="InterPro" id="IPR029787">
    <property type="entry name" value="Nucleotide_cyclase"/>
</dbReference>
<evidence type="ECO:0000313" key="4">
    <source>
        <dbReference type="EMBL" id="MFB9377042.1"/>
    </source>
</evidence>
<feature type="transmembrane region" description="Helical" evidence="2">
    <location>
        <begin position="769"/>
        <end position="787"/>
    </location>
</feature>
<dbReference type="EMBL" id="JBHMDM010000004">
    <property type="protein sequence ID" value="MFB9377042.1"/>
    <property type="molecule type" value="Genomic_DNA"/>
</dbReference>
<feature type="transmembrane region" description="Helical" evidence="2">
    <location>
        <begin position="608"/>
        <end position="629"/>
    </location>
</feature>
<keyword evidence="2" id="KW-0812">Transmembrane</keyword>
<keyword evidence="4" id="KW-0808">Transferase</keyword>
<reference evidence="4 5" key="1">
    <citation type="submission" date="2024-09" db="EMBL/GenBank/DDBJ databases">
        <authorList>
            <person name="Sun Q."/>
            <person name="Mori K."/>
        </authorList>
    </citation>
    <scope>NUCLEOTIDE SEQUENCE [LARGE SCALE GENOMIC DNA]</scope>
    <source>
        <strain evidence="4 5">TISTR 1856</strain>
    </source>
</reference>
<sequence length="989" mass="104037">MTGSRRAVLGGAVLTGLLALLGDVRFGWGPQAPALLILPSLVVLGVLVGVVRRRPDRRRWWPLLLGQVLVLVADAQTLLLDPGTHVHVAPMPAHVPHGWGTNLTLVAAGASTLVGALLLLRRPGGPNRRGPMLDALIATVSGASLIAVLVLLPRLDHLPDDPCRWAVVAGLALDVAVLWVVARSLAAAPQVGTTRRWVVAVLLAVVLADTVRIAGVGPGDPGLAGCAPLMLWLTQGVAFAARLLLLVAACSTGSVGRGEPAAVPGEERPLLLMVAAFVCPVADLSLVLVGNDQHDVGISIAAASVAALVLLRTRELLAVVTRQAAHLTRLAATDALTGLPNRRAWDAEVDLALDGARRSGDHLSVALLDLDHFKAYNDRFGHEGGDDLLRSVADLFRRRLPGVLVARWGGEEFAILLPRTTAGTAVARLAGLHRGMPARQTCSIGVATLTGDEDAGTLLARADKALYAAKSQGRDRTVAAEDAAPAPADAVPTRPRPWLPVLLALLAGAHVLTSGGTQVALYLALVTVTTLALTAHVVRLPLRRRWLPLTAASWLFLVGAGTEQWLDLHGIDGTPSAADVAYTLGAICAVVAIPVLVPVADAVLRRQIVLDAAILMVTLGVLLAVYVILPGQGLTGTPVDRAILAVYPVLDLLSVYLLVRAFGAYRRPPGALRWMALSVTFMLAADGTFFVLGSVWDVNPPAWVEFGWVLAYAAAAFAARHPSARELGRPPRRQIATTRPRAAMFLVAALPLPLADVAGSFWLDGTANLLLGIGSALVLAMVLVRIADLLSLSRAQARVVAELAETDPLTGMPNRRAWDARVRPEFQAARANGCGVVVAIVDLDHFKAYNDRHGHDQGDVLLRGMADAFATALPGTFVVRWGGEEFTVLLPGLDLDEAELRLRAVHEAMPEAQTCSIGVARSEGDEEPLAVLARADDALYRAKAAGRNRTIRAVDPVRRNASAAPDTPAPRRPLEPSGTAGASAGGADQ</sequence>
<feature type="region of interest" description="Disordered" evidence="1">
    <location>
        <begin position="951"/>
        <end position="989"/>
    </location>
</feature>
<dbReference type="InterPro" id="IPR006311">
    <property type="entry name" value="TAT_signal"/>
</dbReference>
<feature type="transmembrane region" description="Helical" evidence="2">
    <location>
        <begin position="497"/>
        <end position="513"/>
    </location>
</feature>
<protein>
    <submittedName>
        <fullName evidence="4">Diguanylate cyclase domain-containing protein</fullName>
        <ecNumber evidence="4">2.7.7.65</ecNumber>
    </submittedName>
</protein>
<keyword evidence="2" id="KW-0472">Membrane</keyword>
<feature type="transmembrane region" description="Helical" evidence="2">
    <location>
        <begin position="545"/>
        <end position="562"/>
    </location>
</feature>
<dbReference type="Proteomes" id="UP001589748">
    <property type="component" value="Unassembled WGS sequence"/>
</dbReference>
<feature type="domain" description="GGDEF" evidence="3">
    <location>
        <begin position="361"/>
        <end position="482"/>
    </location>
</feature>
<dbReference type="PANTHER" id="PTHR45138">
    <property type="entry name" value="REGULATORY COMPONENTS OF SENSORY TRANSDUCTION SYSTEM"/>
    <property type="match status" value="1"/>
</dbReference>
<feature type="transmembrane region" description="Helical" evidence="2">
    <location>
        <begin position="582"/>
        <end position="601"/>
    </location>
</feature>
<accession>A0ABV5LSG8</accession>
<dbReference type="Pfam" id="PF00990">
    <property type="entry name" value="GGDEF"/>
    <property type="match status" value="2"/>
</dbReference>
<dbReference type="GO" id="GO:0052621">
    <property type="term" value="F:diguanylate cyclase activity"/>
    <property type="evidence" value="ECO:0007669"/>
    <property type="project" value="UniProtKB-EC"/>
</dbReference>
<dbReference type="PANTHER" id="PTHR45138:SF9">
    <property type="entry name" value="DIGUANYLATE CYCLASE DGCM-RELATED"/>
    <property type="match status" value="1"/>
</dbReference>
<organism evidence="4 5">
    <name type="scientific">Kineococcus gynurae</name>
    <dbReference type="NCBI Taxonomy" id="452979"/>
    <lineage>
        <taxon>Bacteria</taxon>
        <taxon>Bacillati</taxon>
        <taxon>Actinomycetota</taxon>
        <taxon>Actinomycetes</taxon>
        <taxon>Kineosporiales</taxon>
        <taxon>Kineosporiaceae</taxon>
        <taxon>Kineococcus</taxon>
    </lineage>
</organism>
<dbReference type="SUPFAM" id="SSF55073">
    <property type="entry name" value="Nucleotide cyclase"/>
    <property type="match status" value="2"/>
</dbReference>
<dbReference type="EC" id="2.7.7.65" evidence="4"/>
<evidence type="ECO:0000259" key="3">
    <source>
        <dbReference type="PROSITE" id="PS50887"/>
    </source>
</evidence>
<feature type="domain" description="GGDEF" evidence="3">
    <location>
        <begin position="834"/>
        <end position="955"/>
    </location>
</feature>
<comment type="caution">
    <text evidence="4">The sequence shown here is derived from an EMBL/GenBank/DDBJ whole genome shotgun (WGS) entry which is preliminary data.</text>
</comment>
<feature type="transmembrane region" description="Helical" evidence="2">
    <location>
        <begin position="60"/>
        <end position="79"/>
    </location>
</feature>
<feature type="transmembrane region" description="Helical" evidence="2">
    <location>
        <begin position="197"/>
        <end position="217"/>
    </location>
</feature>
<dbReference type="NCBIfam" id="TIGR00254">
    <property type="entry name" value="GGDEF"/>
    <property type="match status" value="2"/>
</dbReference>
<dbReference type="PROSITE" id="PS50887">
    <property type="entry name" value="GGDEF"/>
    <property type="match status" value="2"/>
</dbReference>
<keyword evidence="4" id="KW-0548">Nucleotidyltransferase</keyword>
<feature type="transmembrane region" description="Helical" evidence="2">
    <location>
        <begin position="132"/>
        <end position="153"/>
    </location>
</feature>
<feature type="transmembrane region" description="Helical" evidence="2">
    <location>
        <begin position="641"/>
        <end position="659"/>
    </location>
</feature>
<feature type="transmembrane region" description="Helical" evidence="2">
    <location>
        <begin position="671"/>
        <end position="696"/>
    </location>
</feature>
<evidence type="ECO:0000256" key="1">
    <source>
        <dbReference type="SAM" id="MobiDB-lite"/>
    </source>
</evidence>
<dbReference type="InterPro" id="IPR000160">
    <property type="entry name" value="GGDEF_dom"/>
</dbReference>
<feature type="transmembrane region" description="Helical" evidence="2">
    <location>
        <begin position="32"/>
        <end position="51"/>
    </location>
</feature>
<feature type="transmembrane region" description="Helical" evidence="2">
    <location>
        <begin position="165"/>
        <end position="185"/>
    </location>
</feature>
<name>A0ABV5LSG8_9ACTN</name>
<feature type="transmembrane region" description="Helical" evidence="2">
    <location>
        <begin position="229"/>
        <end position="249"/>
    </location>
</feature>
<feature type="transmembrane region" description="Helical" evidence="2">
    <location>
        <begin position="742"/>
        <end position="763"/>
    </location>
</feature>
<feature type="compositionally biased region" description="Low complexity" evidence="1">
    <location>
        <begin position="977"/>
        <end position="989"/>
    </location>
</feature>